<comment type="caution">
    <text evidence="1">The sequence shown here is derived from an EMBL/GenBank/DDBJ whole genome shotgun (WGS) entry which is preliminary data.</text>
</comment>
<evidence type="ECO:0000313" key="2">
    <source>
        <dbReference type="Proteomes" id="UP001055072"/>
    </source>
</evidence>
<proteinExistence type="predicted"/>
<dbReference type="Proteomes" id="UP001055072">
    <property type="component" value="Unassembled WGS sequence"/>
</dbReference>
<keyword evidence="2" id="KW-1185">Reference proteome</keyword>
<sequence>MVLKIHGVPKFAYTQIVLVVLKETNAPYELITVDWINKEHKTPAYLEKHPFGQYPYMDDDGFILHETSAIVKYIATKYRASGTALAPDPSNLKATVLFDQAWSVQASDFSPYAGGIVMERLGKPFHGSQPDEQAVQQHITNLENKLNGYEAILGKQSYLAGDNLTAADLAHLPLGTLIGELDVKSLEDPTRRPNVARWWNDISNRPAWKEVLSISDA</sequence>
<accession>A0ACB8UD23</accession>
<name>A0ACB8UD23_9APHY</name>
<organism evidence="1 2">
    <name type="scientific">Irpex rosettiformis</name>
    <dbReference type="NCBI Taxonomy" id="378272"/>
    <lineage>
        <taxon>Eukaryota</taxon>
        <taxon>Fungi</taxon>
        <taxon>Dikarya</taxon>
        <taxon>Basidiomycota</taxon>
        <taxon>Agaricomycotina</taxon>
        <taxon>Agaricomycetes</taxon>
        <taxon>Polyporales</taxon>
        <taxon>Irpicaceae</taxon>
        <taxon>Irpex</taxon>
    </lineage>
</organism>
<protein>
    <submittedName>
        <fullName evidence="1">Glutathione S-transferase</fullName>
    </submittedName>
</protein>
<gene>
    <name evidence="1" type="ORF">BDY19DRAFT_990982</name>
</gene>
<evidence type="ECO:0000313" key="1">
    <source>
        <dbReference type="EMBL" id="KAI0092257.1"/>
    </source>
</evidence>
<dbReference type="EMBL" id="MU274904">
    <property type="protein sequence ID" value="KAI0092257.1"/>
    <property type="molecule type" value="Genomic_DNA"/>
</dbReference>
<reference evidence="1" key="1">
    <citation type="journal article" date="2021" name="Environ. Microbiol.">
        <title>Gene family expansions and transcriptome signatures uncover fungal adaptations to wood decay.</title>
        <authorList>
            <person name="Hage H."/>
            <person name="Miyauchi S."/>
            <person name="Viragh M."/>
            <person name="Drula E."/>
            <person name="Min B."/>
            <person name="Chaduli D."/>
            <person name="Navarro D."/>
            <person name="Favel A."/>
            <person name="Norest M."/>
            <person name="Lesage-Meessen L."/>
            <person name="Balint B."/>
            <person name="Merenyi Z."/>
            <person name="de Eugenio L."/>
            <person name="Morin E."/>
            <person name="Martinez A.T."/>
            <person name="Baldrian P."/>
            <person name="Stursova M."/>
            <person name="Martinez M.J."/>
            <person name="Novotny C."/>
            <person name="Magnuson J.K."/>
            <person name="Spatafora J.W."/>
            <person name="Maurice S."/>
            <person name="Pangilinan J."/>
            <person name="Andreopoulos W."/>
            <person name="LaButti K."/>
            <person name="Hundley H."/>
            <person name="Na H."/>
            <person name="Kuo A."/>
            <person name="Barry K."/>
            <person name="Lipzen A."/>
            <person name="Henrissat B."/>
            <person name="Riley R."/>
            <person name="Ahrendt S."/>
            <person name="Nagy L.G."/>
            <person name="Grigoriev I.V."/>
            <person name="Martin F."/>
            <person name="Rosso M.N."/>
        </authorList>
    </citation>
    <scope>NUCLEOTIDE SEQUENCE</scope>
    <source>
        <strain evidence="1">CBS 384.51</strain>
    </source>
</reference>